<accession>A0ACB8FGY8</accession>
<evidence type="ECO:0000313" key="2">
    <source>
        <dbReference type="Proteomes" id="UP000827872"/>
    </source>
</evidence>
<reference evidence="1" key="1">
    <citation type="submission" date="2021-08" db="EMBL/GenBank/DDBJ databases">
        <title>The first chromosome-level gecko genome reveals the dynamic sex chromosomes of Neotropical dwarf geckos (Sphaerodactylidae: Sphaerodactylus).</title>
        <authorList>
            <person name="Pinto B.J."/>
            <person name="Keating S.E."/>
            <person name="Gamble T."/>
        </authorList>
    </citation>
    <scope>NUCLEOTIDE SEQUENCE</scope>
    <source>
        <strain evidence="1">TG3544</strain>
    </source>
</reference>
<keyword evidence="2" id="KW-1185">Reference proteome</keyword>
<gene>
    <name evidence="1" type="ORF">K3G42_004221</name>
</gene>
<evidence type="ECO:0000313" key="1">
    <source>
        <dbReference type="EMBL" id="KAH8004165.1"/>
    </source>
</evidence>
<comment type="caution">
    <text evidence="1">The sequence shown here is derived from an EMBL/GenBank/DDBJ whole genome shotgun (WGS) entry which is preliminary data.</text>
</comment>
<protein>
    <submittedName>
        <fullName evidence="1">Uncharacterized protein</fullName>
    </submittedName>
</protein>
<organism evidence="1 2">
    <name type="scientific">Sphaerodactylus townsendi</name>
    <dbReference type="NCBI Taxonomy" id="933632"/>
    <lineage>
        <taxon>Eukaryota</taxon>
        <taxon>Metazoa</taxon>
        <taxon>Chordata</taxon>
        <taxon>Craniata</taxon>
        <taxon>Vertebrata</taxon>
        <taxon>Euteleostomi</taxon>
        <taxon>Lepidosauria</taxon>
        <taxon>Squamata</taxon>
        <taxon>Bifurcata</taxon>
        <taxon>Gekkota</taxon>
        <taxon>Sphaerodactylidae</taxon>
        <taxon>Sphaerodactylus</taxon>
    </lineage>
</organism>
<dbReference type="EMBL" id="CM037617">
    <property type="protein sequence ID" value="KAH8004165.1"/>
    <property type="molecule type" value="Genomic_DNA"/>
</dbReference>
<sequence length="101" mass="10726">MQPEGQPHLNGTHVKPKAKDSEALTGADQACLPAVGSRKDDRDSAEEARVPHHCEGRSCEEADVREQAAAAPKQKDQPKAHGWHGQRAVGGDSCVPLGDGR</sequence>
<dbReference type="Proteomes" id="UP000827872">
    <property type="component" value="Linkage Group LG04"/>
</dbReference>
<name>A0ACB8FGY8_9SAUR</name>
<proteinExistence type="predicted"/>